<dbReference type="PROSITE" id="PS51186">
    <property type="entry name" value="GNAT"/>
    <property type="match status" value="1"/>
</dbReference>
<gene>
    <name evidence="4" type="ORF">SAMN02745704_00345</name>
</gene>
<feature type="domain" description="N-acetyltransferase" evidence="3">
    <location>
        <begin position="8"/>
        <end position="169"/>
    </location>
</feature>
<evidence type="ECO:0000256" key="1">
    <source>
        <dbReference type="ARBA" id="ARBA00022679"/>
    </source>
</evidence>
<dbReference type="PANTHER" id="PTHR10908">
    <property type="entry name" value="SEROTONIN N-ACETYLTRANSFERASE"/>
    <property type="match status" value="1"/>
</dbReference>
<dbReference type="GO" id="GO:0005840">
    <property type="term" value="C:ribosome"/>
    <property type="evidence" value="ECO:0007669"/>
    <property type="project" value="UniProtKB-KW"/>
</dbReference>
<keyword evidence="4" id="KW-0687">Ribonucleoprotein</keyword>
<proteinExistence type="predicted"/>
<dbReference type="EMBL" id="FUYC01000001">
    <property type="protein sequence ID" value="SKA72324.1"/>
    <property type="molecule type" value="Genomic_DNA"/>
</dbReference>
<name>A0A1T4W4S1_9BACT</name>
<dbReference type="RefSeq" id="WP_234990592.1">
    <property type="nucleotide sequence ID" value="NZ_FUYC01000001.1"/>
</dbReference>
<evidence type="ECO:0000256" key="2">
    <source>
        <dbReference type="ARBA" id="ARBA00023315"/>
    </source>
</evidence>
<dbReference type="AlphaFoldDB" id="A0A1T4W4S1"/>
<protein>
    <submittedName>
        <fullName evidence="4">Ribosomal protein S18 acetylase RimI</fullName>
    </submittedName>
</protein>
<keyword evidence="4" id="KW-0689">Ribosomal protein</keyword>
<dbReference type="GO" id="GO:0008080">
    <property type="term" value="F:N-acetyltransferase activity"/>
    <property type="evidence" value="ECO:0007669"/>
    <property type="project" value="UniProtKB-ARBA"/>
</dbReference>
<organism evidence="4 5">
    <name type="scientific">Paucidesulfovibrio gracilis DSM 16080</name>
    <dbReference type="NCBI Taxonomy" id="1121449"/>
    <lineage>
        <taxon>Bacteria</taxon>
        <taxon>Pseudomonadati</taxon>
        <taxon>Thermodesulfobacteriota</taxon>
        <taxon>Desulfovibrionia</taxon>
        <taxon>Desulfovibrionales</taxon>
        <taxon>Desulfovibrionaceae</taxon>
        <taxon>Paucidesulfovibrio</taxon>
    </lineage>
</organism>
<dbReference type="InterPro" id="IPR000182">
    <property type="entry name" value="GNAT_dom"/>
</dbReference>
<dbReference type="InterPro" id="IPR051635">
    <property type="entry name" value="SNAT-like"/>
</dbReference>
<sequence>MTIVMGDVAIRQVEPRDLDSCCTLEAACFPPAEAADPQSVQVRLQTYAEGFLVAETRGAKRVVVGMVNSGATHKTDITDEAFKKLVGHDPDGSNLVVFSLAVLPQFQGRGIAGQLMRAYAERGAAMRKQRILLLCKDRLVPMYEHLGYRDAGLSASDHGGACWHEMVLDLAVHKGMA</sequence>
<dbReference type="Pfam" id="PF00583">
    <property type="entry name" value="Acetyltransf_1"/>
    <property type="match status" value="1"/>
</dbReference>
<keyword evidence="1" id="KW-0808">Transferase</keyword>
<dbReference type="InterPro" id="IPR016181">
    <property type="entry name" value="Acyl_CoA_acyltransferase"/>
</dbReference>
<dbReference type="CDD" id="cd04301">
    <property type="entry name" value="NAT_SF"/>
    <property type="match status" value="1"/>
</dbReference>
<dbReference type="Proteomes" id="UP000190027">
    <property type="component" value="Unassembled WGS sequence"/>
</dbReference>
<dbReference type="PANTHER" id="PTHR10908:SF0">
    <property type="entry name" value="SEROTONIN N-ACETYLTRANSFERASE"/>
    <property type="match status" value="1"/>
</dbReference>
<evidence type="ECO:0000313" key="4">
    <source>
        <dbReference type="EMBL" id="SKA72324.1"/>
    </source>
</evidence>
<reference evidence="4 5" key="1">
    <citation type="submission" date="2017-02" db="EMBL/GenBank/DDBJ databases">
        <authorList>
            <person name="Peterson S.W."/>
        </authorList>
    </citation>
    <scope>NUCLEOTIDE SEQUENCE [LARGE SCALE GENOMIC DNA]</scope>
    <source>
        <strain evidence="4 5">DSM 16080</strain>
    </source>
</reference>
<dbReference type="STRING" id="1121449.SAMN02745704_00345"/>
<accession>A0A1T4W4S1</accession>
<evidence type="ECO:0000313" key="5">
    <source>
        <dbReference type="Proteomes" id="UP000190027"/>
    </source>
</evidence>
<evidence type="ECO:0000259" key="3">
    <source>
        <dbReference type="PROSITE" id="PS51186"/>
    </source>
</evidence>
<keyword evidence="5" id="KW-1185">Reference proteome</keyword>
<dbReference type="SUPFAM" id="SSF55729">
    <property type="entry name" value="Acyl-CoA N-acyltransferases (Nat)"/>
    <property type="match status" value="1"/>
</dbReference>
<dbReference type="Gene3D" id="3.40.630.30">
    <property type="match status" value="1"/>
</dbReference>
<keyword evidence="2" id="KW-0012">Acyltransferase</keyword>